<dbReference type="EMBL" id="MU267947">
    <property type="protein sequence ID" value="KAH7907027.1"/>
    <property type="molecule type" value="Genomic_DNA"/>
</dbReference>
<gene>
    <name evidence="1" type="ORF">BJ138DRAFT_985272</name>
</gene>
<protein>
    <submittedName>
        <fullName evidence="1">Uncharacterized protein</fullName>
    </submittedName>
</protein>
<evidence type="ECO:0000313" key="1">
    <source>
        <dbReference type="EMBL" id="KAH7907027.1"/>
    </source>
</evidence>
<feature type="non-terminal residue" evidence="1">
    <location>
        <position position="1"/>
    </location>
</feature>
<name>A0ACB8A246_9AGAM</name>
<evidence type="ECO:0000313" key="2">
    <source>
        <dbReference type="Proteomes" id="UP000790377"/>
    </source>
</evidence>
<comment type="caution">
    <text evidence="1">The sequence shown here is derived from an EMBL/GenBank/DDBJ whole genome shotgun (WGS) entry which is preliminary data.</text>
</comment>
<dbReference type="Proteomes" id="UP000790377">
    <property type="component" value="Unassembled WGS sequence"/>
</dbReference>
<feature type="non-terminal residue" evidence="1">
    <location>
        <position position="61"/>
    </location>
</feature>
<organism evidence="1 2">
    <name type="scientific">Hygrophoropsis aurantiaca</name>
    <dbReference type="NCBI Taxonomy" id="72124"/>
    <lineage>
        <taxon>Eukaryota</taxon>
        <taxon>Fungi</taxon>
        <taxon>Dikarya</taxon>
        <taxon>Basidiomycota</taxon>
        <taxon>Agaricomycotina</taxon>
        <taxon>Agaricomycetes</taxon>
        <taxon>Agaricomycetidae</taxon>
        <taxon>Boletales</taxon>
        <taxon>Coniophorineae</taxon>
        <taxon>Hygrophoropsidaceae</taxon>
        <taxon>Hygrophoropsis</taxon>
    </lineage>
</organism>
<reference evidence="1" key="1">
    <citation type="journal article" date="2021" name="New Phytol.">
        <title>Evolutionary innovations through gain and loss of genes in the ectomycorrhizal Boletales.</title>
        <authorList>
            <person name="Wu G."/>
            <person name="Miyauchi S."/>
            <person name="Morin E."/>
            <person name="Kuo A."/>
            <person name="Drula E."/>
            <person name="Varga T."/>
            <person name="Kohler A."/>
            <person name="Feng B."/>
            <person name="Cao Y."/>
            <person name="Lipzen A."/>
            <person name="Daum C."/>
            <person name="Hundley H."/>
            <person name="Pangilinan J."/>
            <person name="Johnson J."/>
            <person name="Barry K."/>
            <person name="LaButti K."/>
            <person name="Ng V."/>
            <person name="Ahrendt S."/>
            <person name="Min B."/>
            <person name="Choi I.G."/>
            <person name="Park H."/>
            <person name="Plett J.M."/>
            <person name="Magnuson J."/>
            <person name="Spatafora J.W."/>
            <person name="Nagy L.G."/>
            <person name="Henrissat B."/>
            <person name="Grigoriev I.V."/>
            <person name="Yang Z.L."/>
            <person name="Xu J."/>
            <person name="Martin F.M."/>
        </authorList>
    </citation>
    <scope>NUCLEOTIDE SEQUENCE</scope>
    <source>
        <strain evidence="1">ATCC 28755</strain>
    </source>
</reference>
<sequence length="61" mass="6591">LQDAIADKLKNGSQEIDMLGRTALELIGQGGLGCSFDSAKEGFTNPYNATVKMVMLVLIRF</sequence>
<accession>A0ACB8A246</accession>
<proteinExistence type="predicted"/>
<keyword evidence="2" id="KW-1185">Reference proteome</keyword>